<dbReference type="NCBIfam" id="TIGR03711">
    <property type="entry name" value="acc_sec_asp3"/>
    <property type="match status" value="1"/>
</dbReference>
<gene>
    <name evidence="1" type="ORF">B808_40</name>
</gene>
<dbReference type="Pfam" id="PF15432">
    <property type="entry name" value="Sec-ASP3"/>
    <property type="match status" value="1"/>
</dbReference>
<evidence type="ECO:0000313" key="2">
    <source>
        <dbReference type="Proteomes" id="UP000019474"/>
    </source>
</evidence>
<dbReference type="InterPro" id="IPR022259">
    <property type="entry name" value="Acessory_Sec_prot_Asp3"/>
</dbReference>
<accession>W9EJ86</accession>
<dbReference type="AlphaFoldDB" id="W9EJ86"/>
<organism evidence="1 2">
    <name type="scientific">Fructilactobacillus florum 8D</name>
    <dbReference type="NCBI Taxonomy" id="1221538"/>
    <lineage>
        <taxon>Bacteria</taxon>
        <taxon>Bacillati</taxon>
        <taxon>Bacillota</taxon>
        <taxon>Bacilli</taxon>
        <taxon>Lactobacillales</taxon>
        <taxon>Lactobacillaceae</taxon>
        <taxon>Fructilactobacillus</taxon>
    </lineage>
</organism>
<dbReference type="EMBL" id="ALXG01000004">
    <property type="protein sequence ID" value="ETO41045.1"/>
    <property type="molecule type" value="Genomic_DNA"/>
</dbReference>
<comment type="caution">
    <text evidence="1">The sequence shown here is derived from an EMBL/GenBank/DDBJ whole genome shotgun (WGS) entry which is preliminary data.</text>
</comment>
<dbReference type="Proteomes" id="UP000019474">
    <property type="component" value="Unassembled WGS sequence"/>
</dbReference>
<proteinExistence type="predicted"/>
<dbReference type="PATRIC" id="fig|1221538.3.peg.40"/>
<sequence>METTLSFLTWPPQSITTDTYGSTINYNDDNSVSYQNLLQPAGTRIHTWETNHNINRREPLQLPDKRAPFLKNGQRYRLQGDFAVEPQNSVGLSLRTFNAKQELQQDQMVLQDHLDFTLQPSDTDYELALVKFNNYQLRFRVFYLASQTLFATYRLESHWDDYYFDLIRRTTTPVKKQQLAVKRYRSISDVMRIELDPAEVERLRILLVPQKMPMEQVNQLRLAANHQLLQIK</sequence>
<evidence type="ECO:0008006" key="3">
    <source>
        <dbReference type="Google" id="ProtNLM"/>
    </source>
</evidence>
<keyword evidence="2" id="KW-1185">Reference proteome</keyword>
<protein>
    <recommendedName>
        <fullName evidence="3">Accessory Sec system protein Asp3</fullName>
    </recommendedName>
</protein>
<dbReference type="GO" id="GO:0015031">
    <property type="term" value="P:protein transport"/>
    <property type="evidence" value="ECO:0007669"/>
    <property type="project" value="InterPro"/>
</dbReference>
<reference evidence="1 2" key="1">
    <citation type="submission" date="2012-08" db="EMBL/GenBank/DDBJ databases">
        <title>Genome sequencing of Lactobacillus florum 8D.</title>
        <authorList>
            <person name="Kim E.B."/>
            <person name="Marco M.L."/>
        </authorList>
    </citation>
    <scope>NUCLEOTIDE SEQUENCE [LARGE SCALE GENOMIC DNA]</scope>
    <source>
        <strain evidence="1 2">8D</strain>
    </source>
</reference>
<evidence type="ECO:0000313" key="1">
    <source>
        <dbReference type="EMBL" id="ETO41045.1"/>
    </source>
</evidence>
<name>W9EJ86_9LACO</name>
<dbReference type="RefSeq" id="WP_009166814.1">
    <property type="nucleotide sequence ID" value="NZ_ALXG01000004.1"/>
</dbReference>
<dbReference type="OrthoDB" id="2042927at2"/>